<keyword evidence="4" id="KW-1185">Reference proteome</keyword>
<feature type="domain" description="Ig-like" evidence="2">
    <location>
        <begin position="170"/>
        <end position="245"/>
    </location>
</feature>
<dbReference type="AlphaFoldDB" id="A0A3P8NZW6"/>
<proteinExistence type="predicted"/>
<evidence type="ECO:0000259" key="2">
    <source>
        <dbReference type="PROSITE" id="PS50835"/>
    </source>
</evidence>
<dbReference type="SMART" id="SM00408">
    <property type="entry name" value="IGc2"/>
    <property type="match status" value="6"/>
</dbReference>
<accession>A0A3P8NZW6</accession>
<evidence type="ECO:0000313" key="3">
    <source>
        <dbReference type="Ensembl" id="ENSACLP00000010317.2"/>
    </source>
</evidence>
<dbReference type="Gene3D" id="2.60.40.10">
    <property type="entry name" value="Immunoglobulins"/>
    <property type="match status" value="6"/>
</dbReference>
<feature type="domain" description="Ig-like" evidence="2">
    <location>
        <begin position="259"/>
        <end position="347"/>
    </location>
</feature>
<feature type="domain" description="Ig-like" evidence="2">
    <location>
        <begin position="1"/>
        <end position="74"/>
    </location>
</feature>
<dbReference type="InterPro" id="IPR003598">
    <property type="entry name" value="Ig_sub2"/>
</dbReference>
<sequence length="560" mass="61160">GAAAHLECEVTGTAPFEITWVKNKKPITSDQKYKLISQDSIARLEIQTFDTTDIGDYQCVISNDVGKVTTKAVAKLKDPPTFSKRVESVTAVLGNTVKLQGMIKGSTPITVKWMKDSKMLRDDDPNIKMVFENGVVSLSITTVAISHGGKYSCQAENEAGSDSIFDAAMPLHSVIQVFIVTAGDSAALECTVSGSPDLKVKWFKDGKEIISGRKYKMTLKDNIATLKILTAEKGDTSEYKMEVANKVGKDQCTYRIMPPAFTKSLKRVDGNIDNPVSMDCKVSGSQPMTMTWFKDDQEIVSGDKFQPEFKDSSAILRIMWLEKADSGVYKCRATNSAGFKETSGTLYVKEPPAFTVKPHDQDVIPGTTVSLRTAFTGTAPLTVKWFREEKDIITGGTYFIKKDASSSSLELHSVKPTDTSKYTCEVSNDAGKVDCTVVLFATKLITSGDSARLECKVTGSPVIGFKWFKDEMEISASTKYTMSLIDLMATLEIANCTVEDTGDYVCVASSEAGSDRCTCTVIVKGWFSVSFNDFTSSFLGDVTIYITCLLFCCRTAIVSA</sequence>
<dbReference type="InterPro" id="IPR013098">
    <property type="entry name" value="Ig_I-set"/>
</dbReference>
<dbReference type="GO" id="GO:0055013">
    <property type="term" value="P:cardiac muscle cell development"/>
    <property type="evidence" value="ECO:0007669"/>
    <property type="project" value="UniProtKB-ARBA"/>
</dbReference>
<dbReference type="Pfam" id="PF07679">
    <property type="entry name" value="I-set"/>
    <property type="match status" value="6"/>
</dbReference>
<feature type="domain" description="Ig-like" evidence="2">
    <location>
        <begin position="352"/>
        <end position="438"/>
    </location>
</feature>
<reference evidence="3 4" key="1">
    <citation type="submission" date="2018-05" db="EMBL/GenBank/DDBJ databases">
        <authorList>
            <person name="Datahose"/>
        </authorList>
    </citation>
    <scope>NUCLEOTIDE SEQUENCE</scope>
</reference>
<dbReference type="PROSITE" id="PS50835">
    <property type="entry name" value="IG_LIKE"/>
    <property type="match status" value="6"/>
</dbReference>
<dbReference type="OMA" id="VWKVCLV"/>
<dbReference type="InterPro" id="IPR013106">
    <property type="entry name" value="Ig_V-set"/>
</dbReference>
<dbReference type="PANTHER" id="PTHR47633:SF4">
    <property type="entry name" value="MYOPALLADIN ISOFORM X1"/>
    <property type="match status" value="1"/>
</dbReference>
<dbReference type="Bgee" id="ENSACLG00000007061">
    <property type="expression patterns" value="Expressed in muscle tissue"/>
</dbReference>
<name>A0A3P8NZW6_ASTCA</name>
<feature type="domain" description="Ig-like" evidence="2">
    <location>
        <begin position="80"/>
        <end position="165"/>
    </location>
</feature>
<dbReference type="FunFam" id="2.60.40.10:FF:000022">
    <property type="entry name" value="Cardiac titin"/>
    <property type="match status" value="5"/>
</dbReference>
<dbReference type="GO" id="GO:0003007">
    <property type="term" value="P:heart morphogenesis"/>
    <property type="evidence" value="ECO:0007669"/>
    <property type="project" value="UniProtKB-ARBA"/>
</dbReference>
<dbReference type="SMART" id="SM00406">
    <property type="entry name" value="IGv"/>
    <property type="match status" value="2"/>
</dbReference>
<dbReference type="GeneTree" id="ENSGT01110000267173"/>
<evidence type="ECO:0000256" key="1">
    <source>
        <dbReference type="ARBA" id="ARBA00023319"/>
    </source>
</evidence>
<reference evidence="3" key="3">
    <citation type="submission" date="2025-08" db="UniProtKB">
        <authorList>
            <consortium name="Ensembl"/>
        </authorList>
    </citation>
    <scope>IDENTIFICATION</scope>
</reference>
<dbReference type="Proteomes" id="UP000265100">
    <property type="component" value="Chromosome 16"/>
</dbReference>
<reference evidence="3" key="4">
    <citation type="submission" date="2025-09" db="UniProtKB">
        <authorList>
            <consortium name="Ensembl"/>
        </authorList>
    </citation>
    <scope>IDENTIFICATION</scope>
</reference>
<evidence type="ECO:0000313" key="4">
    <source>
        <dbReference type="Proteomes" id="UP000265100"/>
    </source>
</evidence>
<protein>
    <recommendedName>
        <fullName evidence="2">Ig-like domain-containing protein</fullName>
    </recommendedName>
</protein>
<dbReference type="STRING" id="8154.ENSACLP00000010317"/>
<dbReference type="Ensembl" id="ENSACLT00000010566.2">
    <property type="protein sequence ID" value="ENSACLP00000010317.2"/>
    <property type="gene ID" value="ENSACLG00000007061.2"/>
</dbReference>
<dbReference type="FunFam" id="2.60.40.10:FF:000107">
    <property type="entry name" value="Myosin, light chain kinase a"/>
    <property type="match status" value="1"/>
</dbReference>
<dbReference type="InterPro" id="IPR036179">
    <property type="entry name" value="Ig-like_dom_sf"/>
</dbReference>
<dbReference type="SMART" id="SM00409">
    <property type="entry name" value="IG"/>
    <property type="match status" value="6"/>
</dbReference>
<keyword evidence="1" id="KW-0393">Immunoglobulin domain</keyword>
<dbReference type="CDD" id="cd00096">
    <property type="entry name" value="Ig"/>
    <property type="match status" value="3"/>
</dbReference>
<dbReference type="InterPro" id="IPR007110">
    <property type="entry name" value="Ig-like_dom"/>
</dbReference>
<dbReference type="InterPro" id="IPR013783">
    <property type="entry name" value="Ig-like_fold"/>
</dbReference>
<dbReference type="PANTHER" id="PTHR47633">
    <property type="entry name" value="IMMUNOGLOBULIN"/>
    <property type="match status" value="1"/>
</dbReference>
<dbReference type="SUPFAM" id="SSF48726">
    <property type="entry name" value="Immunoglobulin"/>
    <property type="match status" value="6"/>
</dbReference>
<reference evidence="4" key="2">
    <citation type="submission" date="2023-03" db="EMBL/GenBank/DDBJ databases">
        <authorList>
            <consortium name="Wellcome Sanger Institute Data Sharing"/>
        </authorList>
    </citation>
    <scope>NUCLEOTIDE SEQUENCE [LARGE SCALE GENOMIC DNA]</scope>
</reference>
<organism evidence="3 4">
    <name type="scientific">Astatotilapia calliptera</name>
    <name type="common">Eastern happy</name>
    <name type="synonym">Chromis callipterus</name>
    <dbReference type="NCBI Taxonomy" id="8154"/>
    <lineage>
        <taxon>Eukaryota</taxon>
        <taxon>Metazoa</taxon>
        <taxon>Chordata</taxon>
        <taxon>Craniata</taxon>
        <taxon>Vertebrata</taxon>
        <taxon>Euteleostomi</taxon>
        <taxon>Actinopterygii</taxon>
        <taxon>Neopterygii</taxon>
        <taxon>Teleostei</taxon>
        <taxon>Neoteleostei</taxon>
        <taxon>Acanthomorphata</taxon>
        <taxon>Ovalentaria</taxon>
        <taxon>Cichlomorphae</taxon>
        <taxon>Cichliformes</taxon>
        <taxon>Cichlidae</taxon>
        <taxon>African cichlids</taxon>
        <taxon>Pseudocrenilabrinae</taxon>
        <taxon>Haplochromini</taxon>
        <taxon>Astatotilapia</taxon>
    </lineage>
</organism>
<dbReference type="InterPro" id="IPR003599">
    <property type="entry name" value="Ig_sub"/>
</dbReference>
<feature type="domain" description="Ig-like" evidence="2">
    <location>
        <begin position="445"/>
        <end position="522"/>
    </location>
</feature>